<feature type="domain" description="Adenylate kinase active site lid" evidence="8">
    <location>
        <begin position="123"/>
        <end position="158"/>
    </location>
</feature>
<dbReference type="GO" id="GO:0005737">
    <property type="term" value="C:cytoplasm"/>
    <property type="evidence" value="ECO:0007669"/>
    <property type="project" value="UniProtKB-SubCell"/>
</dbReference>
<comment type="catalytic activity">
    <reaction evidence="5 7">
        <text>AMP + ATP = 2 ADP</text>
        <dbReference type="Rhea" id="RHEA:12973"/>
        <dbReference type="ChEBI" id="CHEBI:30616"/>
        <dbReference type="ChEBI" id="CHEBI:456215"/>
        <dbReference type="ChEBI" id="CHEBI:456216"/>
        <dbReference type="EC" id="2.7.4.3"/>
    </reaction>
</comment>
<dbReference type="GO" id="GO:0005524">
    <property type="term" value="F:ATP binding"/>
    <property type="evidence" value="ECO:0007669"/>
    <property type="project" value="UniProtKB-UniRule"/>
</dbReference>
<dbReference type="NCBIfam" id="NF011100">
    <property type="entry name" value="PRK14527.1"/>
    <property type="match status" value="1"/>
</dbReference>
<dbReference type="PANTHER" id="PTHR23359">
    <property type="entry name" value="NUCLEOTIDE KINASE"/>
    <property type="match status" value="1"/>
</dbReference>
<evidence type="ECO:0000256" key="6">
    <source>
        <dbReference type="RuleBase" id="RU003330"/>
    </source>
</evidence>
<dbReference type="Gene3D" id="3.40.50.300">
    <property type="entry name" value="P-loop containing nucleotide triphosphate hydrolases"/>
    <property type="match status" value="1"/>
</dbReference>
<dbReference type="PRINTS" id="PR00094">
    <property type="entry name" value="ADENYLTKNASE"/>
</dbReference>
<keyword evidence="5 7" id="KW-0067">ATP-binding</keyword>
<feature type="binding site" evidence="5">
    <location>
        <position position="92"/>
    </location>
    <ligand>
        <name>AMP</name>
        <dbReference type="ChEBI" id="CHEBI:456215"/>
    </ligand>
</feature>
<comment type="domain">
    <text evidence="5">Consists of three domains, a large central CORE domain and two small peripheral domains, NMPbind and LID, which undergo movements during catalysis. The LID domain closes over the site of phosphoryl transfer upon ATP binding. Assembling and dissambling the active center during each catalytic cycle provides an effective means to prevent ATP hydrolysis.</text>
</comment>
<keyword evidence="3 5" id="KW-0547">Nucleotide-binding</keyword>
<feature type="binding site" evidence="5">
    <location>
        <position position="36"/>
    </location>
    <ligand>
        <name>AMP</name>
        <dbReference type="ChEBI" id="CHEBI:456215"/>
    </ligand>
</feature>
<comment type="subunit">
    <text evidence="5 7">Monomer.</text>
</comment>
<name>A0A937I3Z7_9GAMM</name>
<dbReference type="NCBIfam" id="TIGR01351">
    <property type="entry name" value="adk"/>
    <property type="match status" value="1"/>
</dbReference>
<evidence type="ECO:0000256" key="3">
    <source>
        <dbReference type="ARBA" id="ARBA00022741"/>
    </source>
</evidence>
<comment type="caution">
    <text evidence="5">Lacks conserved residue(s) required for the propagation of feature annotation.</text>
</comment>
<dbReference type="GO" id="GO:0004017">
    <property type="term" value="F:AMP kinase activity"/>
    <property type="evidence" value="ECO:0007669"/>
    <property type="project" value="UniProtKB-UniRule"/>
</dbReference>
<feature type="binding site" evidence="5">
    <location>
        <position position="200"/>
    </location>
    <ligand>
        <name>ATP</name>
        <dbReference type="ChEBI" id="CHEBI:30616"/>
    </ligand>
</feature>
<dbReference type="InterPro" id="IPR027417">
    <property type="entry name" value="P-loop_NTPase"/>
</dbReference>
<dbReference type="FunFam" id="3.40.50.300:FF:000106">
    <property type="entry name" value="Adenylate kinase mitochondrial"/>
    <property type="match status" value="1"/>
</dbReference>
<organism evidence="9 10">
    <name type="scientific">SAR86 cluster bacterium</name>
    <dbReference type="NCBI Taxonomy" id="2030880"/>
    <lineage>
        <taxon>Bacteria</taxon>
        <taxon>Pseudomonadati</taxon>
        <taxon>Pseudomonadota</taxon>
        <taxon>Gammaproteobacteria</taxon>
        <taxon>SAR86 cluster</taxon>
    </lineage>
</organism>
<sequence length="215" mass="24084">MNLIILGPPGAGKGTQATFIASEKNIPHISTGDMLREAIKHGTELGLQAKAVMDAGNLVSDELIIELVKERISQDDCNNGFLFDGFPRTIPQAEALKENNVDINGVIELVIADEEIIKRMSGRRIHLASGRTYHVDFNPPKQPGLDDETGEELIIRKDDEPETVKDRLKVYWTQTQPLIKYYSNFKNVSNFKYLTVDGTLSVEEIKNNIKDFLSQ</sequence>
<feature type="region of interest" description="LID" evidence="5">
    <location>
        <begin position="122"/>
        <end position="159"/>
    </location>
</feature>
<dbReference type="NCBIfam" id="NF001379">
    <property type="entry name" value="PRK00279.1-1"/>
    <property type="match status" value="1"/>
</dbReference>
<keyword evidence="1 5" id="KW-0808">Transferase</keyword>
<evidence type="ECO:0000256" key="2">
    <source>
        <dbReference type="ARBA" id="ARBA00022727"/>
    </source>
</evidence>
<dbReference type="Pfam" id="PF00406">
    <property type="entry name" value="ADK"/>
    <property type="match status" value="1"/>
</dbReference>
<evidence type="ECO:0000313" key="10">
    <source>
        <dbReference type="Proteomes" id="UP000744438"/>
    </source>
</evidence>
<accession>A0A937I3Z7</accession>
<feature type="binding site" evidence="5">
    <location>
        <begin position="10"/>
        <end position="15"/>
    </location>
    <ligand>
        <name>ATP</name>
        <dbReference type="ChEBI" id="CHEBI:30616"/>
    </ligand>
</feature>
<protein>
    <recommendedName>
        <fullName evidence="5 7">Adenylate kinase</fullName>
        <shortName evidence="5">AK</shortName>
        <ecNumber evidence="5 7">2.7.4.3</ecNumber>
    </recommendedName>
    <alternativeName>
        <fullName evidence="5">ATP-AMP transphosphorylase</fullName>
    </alternativeName>
    <alternativeName>
        <fullName evidence="5">ATP:AMP phosphotransferase</fullName>
    </alternativeName>
    <alternativeName>
        <fullName evidence="5">Adenylate monophosphate kinase</fullName>
    </alternativeName>
</protein>
<evidence type="ECO:0000313" key="9">
    <source>
        <dbReference type="EMBL" id="MBL6811613.1"/>
    </source>
</evidence>
<evidence type="ECO:0000256" key="7">
    <source>
        <dbReference type="RuleBase" id="RU003331"/>
    </source>
</evidence>
<feature type="binding site" evidence="5">
    <location>
        <begin position="57"/>
        <end position="59"/>
    </location>
    <ligand>
        <name>AMP</name>
        <dbReference type="ChEBI" id="CHEBI:456215"/>
    </ligand>
</feature>
<dbReference type="InterPro" id="IPR000850">
    <property type="entry name" value="Adenylat/UMP-CMP_kin"/>
</dbReference>
<feature type="binding site" evidence="5">
    <location>
        <position position="167"/>
    </location>
    <ligand>
        <name>AMP</name>
        <dbReference type="ChEBI" id="CHEBI:456215"/>
    </ligand>
</feature>
<dbReference type="EC" id="2.7.4.3" evidence="5 7"/>
<feature type="binding site" evidence="5">
    <location>
        <position position="156"/>
    </location>
    <ligand>
        <name>AMP</name>
        <dbReference type="ChEBI" id="CHEBI:456215"/>
    </ligand>
</feature>
<comment type="similarity">
    <text evidence="5 6">Belongs to the adenylate kinase family.</text>
</comment>
<keyword evidence="2 5" id="KW-0545">Nucleotide biosynthesis</keyword>
<dbReference type="PROSITE" id="PS00113">
    <property type="entry name" value="ADENYLATE_KINASE"/>
    <property type="match status" value="1"/>
</dbReference>
<dbReference type="CDD" id="cd01428">
    <property type="entry name" value="ADK"/>
    <property type="match status" value="1"/>
</dbReference>
<feature type="binding site" evidence="5">
    <location>
        <begin position="85"/>
        <end position="88"/>
    </location>
    <ligand>
        <name>AMP</name>
        <dbReference type="ChEBI" id="CHEBI:456215"/>
    </ligand>
</feature>
<evidence type="ECO:0000256" key="4">
    <source>
        <dbReference type="ARBA" id="ARBA00022777"/>
    </source>
</evidence>
<dbReference type="InterPro" id="IPR007862">
    <property type="entry name" value="Adenylate_kinase_lid-dom"/>
</dbReference>
<comment type="function">
    <text evidence="5">Catalyzes the reversible transfer of the terminal phosphate group between ATP and AMP. Plays an important role in cellular energy homeostasis and in adenine nucleotide metabolism.</text>
</comment>
<dbReference type="InterPro" id="IPR033690">
    <property type="entry name" value="Adenylat_kinase_CS"/>
</dbReference>
<comment type="caution">
    <text evidence="9">The sequence shown here is derived from an EMBL/GenBank/DDBJ whole genome shotgun (WGS) entry which is preliminary data.</text>
</comment>
<dbReference type="EMBL" id="JADHQC010000006">
    <property type="protein sequence ID" value="MBL6811613.1"/>
    <property type="molecule type" value="Genomic_DNA"/>
</dbReference>
<comment type="subcellular location">
    <subcellularLocation>
        <location evidence="5 7">Cytoplasm</location>
    </subcellularLocation>
</comment>
<gene>
    <name evidence="5 9" type="primary">adk</name>
    <name evidence="9" type="ORF">ISQ63_01870</name>
</gene>
<dbReference type="AlphaFoldDB" id="A0A937I3Z7"/>
<keyword evidence="4 5" id="KW-0418">Kinase</keyword>
<dbReference type="Proteomes" id="UP000744438">
    <property type="component" value="Unassembled WGS sequence"/>
</dbReference>
<dbReference type="SUPFAM" id="SSF52540">
    <property type="entry name" value="P-loop containing nucleoside triphosphate hydrolases"/>
    <property type="match status" value="1"/>
</dbReference>
<dbReference type="HAMAP" id="MF_00235">
    <property type="entry name" value="Adenylate_kinase_Adk"/>
    <property type="match status" value="1"/>
</dbReference>
<feature type="region of interest" description="NMP" evidence="5">
    <location>
        <begin position="30"/>
        <end position="59"/>
    </location>
</feature>
<evidence type="ECO:0000259" key="8">
    <source>
        <dbReference type="Pfam" id="PF05191"/>
    </source>
</evidence>
<dbReference type="NCBIfam" id="NF001380">
    <property type="entry name" value="PRK00279.1-2"/>
    <property type="match status" value="1"/>
</dbReference>
<proteinExistence type="inferred from homology"/>
<reference evidence="9" key="1">
    <citation type="submission" date="2020-10" db="EMBL/GenBank/DDBJ databases">
        <title>Microbiome of the Black Sea water column analyzed by genome centric metagenomics.</title>
        <authorList>
            <person name="Cabello-Yeves P.J."/>
            <person name="Callieri C."/>
            <person name="Picazo A."/>
            <person name="Mehrshad M."/>
            <person name="Haro-Moreno J.M."/>
            <person name="Roda-Garcia J."/>
            <person name="Dzembekova N."/>
            <person name="Slabakova V."/>
            <person name="Slabakova N."/>
            <person name="Moncheva S."/>
            <person name="Rodriguez-Valera F."/>
        </authorList>
    </citation>
    <scope>NUCLEOTIDE SEQUENCE</scope>
    <source>
        <strain evidence="9">BS307-5m-G49</strain>
    </source>
</reference>
<dbReference type="NCBIfam" id="NF001381">
    <property type="entry name" value="PRK00279.1-3"/>
    <property type="match status" value="1"/>
</dbReference>
<dbReference type="GO" id="GO:0044209">
    <property type="term" value="P:AMP salvage"/>
    <property type="evidence" value="ECO:0007669"/>
    <property type="project" value="UniProtKB-UniRule"/>
</dbReference>
<dbReference type="InterPro" id="IPR006259">
    <property type="entry name" value="Adenyl_kin_sub"/>
</dbReference>
<feature type="binding site" evidence="5">
    <location>
        <begin position="132"/>
        <end position="133"/>
    </location>
    <ligand>
        <name>ATP</name>
        <dbReference type="ChEBI" id="CHEBI:30616"/>
    </ligand>
</feature>
<keyword evidence="5" id="KW-0963">Cytoplasm</keyword>
<comment type="pathway">
    <text evidence="5">Purine metabolism; AMP biosynthesis via salvage pathway; AMP from ADP: step 1/1.</text>
</comment>
<evidence type="ECO:0000256" key="1">
    <source>
        <dbReference type="ARBA" id="ARBA00022679"/>
    </source>
</evidence>
<feature type="binding site" evidence="5">
    <location>
        <position position="123"/>
    </location>
    <ligand>
        <name>ATP</name>
        <dbReference type="ChEBI" id="CHEBI:30616"/>
    </ligand>
</feature>
<evidence type="ECO:0000256" key="5">
    <source>
        <dbReference type="HAMAP-Rule" id="MF_00235"/>
    </source>
</evidence>
<dbReference type="Pfam" id="PF05191">
    <property type="entry name" value="ADK_lid"/>
    <property type="match status" value="1"/>
</dbReference>
<feature type="binding site" evidence="5">
    <location>
        <position position="31"/>
    </location>
    <ligand>
        <name>AMP</name>
        <dbReference type="ChEBI" id="CHEBI:456215"/>
    </ligand>
</feature>